<accession>A0A2N9JMQ2</accession>
<evidence type="ECO:0008006" key="3">
    <source>
        <dbReference type="Google" id="ProtNLM"/>
    </source>
</evidence>
<dbReference type="KEGG" id="mgg:MPLG2_3842"/>
<protein>
    <recommendedName>
        <fullName evidence="3">HNH endonuclease</fullName>
    </recommendedName>
</protein>
<dbReference type="Proteomes" id="UP000238164">
    <property type="component" value="Chromosome 1"/>
</dbReference>
<evidence type="ECO:0000313" key="2">
    <source>
        <dbReference type="Proteomes" id="UP000238164"/>
    </source>
</evidence>
<name>A0A2N9JMQ2_9ACTN</name>
<evidence type="ECO:0000313" key="1">
    <source>
        <dbReference type="EMBL" id="SPD88872.1"/>
    </source>
</evidence>
<keyword evidence="2" id="KW-1185">Reference proteome</keyword>
<sequence>MSGLKPLMRETREAVLKGAARAKDRLHQVADNMNDHIDDVARRVRAQDKFDDKPDMTPPAGRVLQLKYKKRWTPDQRRQMDAKVAELNRLAQEGALRKTPVPPRQSGLRDRFAALLGLKGSQLPKDMDIDHIHELQLGGMDDVANTWLLNLSVNRSTGAQIRNLISGDGMGTPYSGVTVS</sequence>
<dbReference type="OrthoDB" id="4069900at2"/>
<reference evidence="1 2" key="1">
    <citation type="submission" date="2018-02" db="EMBL/GenBank/DDBJ databases">
        <authorList>
            <person name="Cohen D.B."/>
            <person name="Kent A.D."/>
        </authorList>
    </citation>
    <scope>NUCLEOTIDE SEQUENCE [LARGE SCALE GENOMIC DNA]</scope>
    <source>
        <strain evidence="1">1</strain>
    </source>
</reference>
<proteinExistence type="predicted"/>
<dbReference type="RefSeq" id="WP_105187279.1">
    <property type="nucleotide sequence ID" value="NZ_BAAAGO010000067.1"/>
</dbReference>
<dbReference type="EMBL" id="LT985188">
    <property type="protein sequence ID" value="SPD88872.1"/>
    <property type="molecule type" value="Genomic_DNA"/>
</dbReference>
<dbReference type="AlphaFoldDB" id="A0A2N9JMQ2"/>
<gene>
    <name evidence="1" type="ORF">MPLG2_3842</name>
</gene>
<organism evidence="1 2">
    <name type="scientific">Micropruina glycogenica</name>
    <dbReference type="NCBI Taxonomy" id="75385"/>
    <lineage>
        <taxon>Bacteria</taxon>
        <taxon>Bacillati</taxon>
        <taxon>Actinomycetota</taxon>
        <taxon>Actinomycetes</taxon>
        <taxon>Propionibacteriales</taxon>
        <taxon>Nocardioidaceae</taxon>
        <taxon>Micropruina</taxon>
    </lineage>
</organism>